<comment type="caution">
    <text evidence="1">The sequence shown here is derived from an EMBL/GenBank/DDBJ whole genome shotgun (WGS) entry which is preliminary data.</text>
</comment>
<sequence length="145" mass="15958">MLARYWHARLVVTPTDFIGLFPGMAAQCCGMAISDIIGLPGVRRSLSSSTRREDKVVQLFPIGRVFAFASQDVGFYYRQKRLHGKVNIILTPDYPEDRHFAVYIRQNAANGEKLATTMAALQADGTVAAMMPDPAGTSTFMEDAV</sequence>
<organism evidence="1 2">
    <name type="scientific">Komagataeibacter swingsii</name>
    <dbReference type="NCBI Taxonomy" id="215220"/>
    <lineage>
        <taxon>Bacteria</taxon>
        <taxon>Pseudomonadati</taxon>
        <taxon>Pseudomonadota</taxon>
        <taxon>Alphaproteobacteria</taxon>
        <taxon>Acetobacterales</taxon>
        <taxon>Acetobacteraceae</taxon>
        <taxon>Komagataeibacter</taxon>
    </lineage>
</organism>
<dbReference type="AlphaFoldDB" id="A0A2V4S6K4"/>
<keyword evidence="2" id="KW-1185">Reference proteome</keyword>
<gene>
    <name evidence="1" type="ORF">CFR76_02265</name>
</gene>
<proteinExistence type="predicted"/>
<dbReference type="EMBL" id="NKUB01000002">
    <property type="protein sequence ID" value="PYD70784.1"/>
    <property type="molecule type" value="Genomic_DNA"/>
</dbReference>
<reference evidence="1 2" key="1">
    <citation type="submission" date="2017-07" db="EMBL/GenBank/DDBJ databases">
        <title>A draft genome sequence of Komagataeibacter swingsii LMG 22125.</title>
        <authorList>
            <person name="Skraban J."/>
            <person name="Cleenwerck I."/>
            <person name="Vandamme P."/>
            <person name="Trcek J."/>
        </authorList>
    </citation>
    <scope>NUCLEOTIDE SEQUENCE [LARGE SCALE GENOMIC DNA]</scope>
    <source>
        <strain evidence="1 2">LMG 22125</strain>
    </source>
</reference>
<evidence type="ECO:0000313" key="2">
    <source>
        <dbReference type="Proteomes" id="UP000247371"/>
    </source>
</evidence>
<name>A0A2V4S6K4_9PROT</name>
<evidence type="ECO:0000313" key="1">
    <source>
        <dbReference type="EMBL" id="PYD70784.1"/>
    </source>
</evidence>
<accession>A0A2V4S6K4</accession>
<protein>
    <submittedName>
        <fullName evidence="1">Uncharacterized protein</fullName>
    </submittedName>
</protein>
<dbReference type="Proteomes" id="UP000247371">
    <property type="component" value="Unassembled WGS sequence"/>
</dbReference>